<proteinExistence type="predicted"/>
<reference evidence="2 3" key="1">
    <citation type="submission" date="2014-07" db="EMBL/GenBank/DDBJ databases">
        <title>Draft Genome Sequences of Environmental Pseudomonas syringae strains.</title>
        <authorList>
            <person name="Baltrus D.A."/>
            <person name="Berge O."/>
            <person name="Morris C."/>
        </authorList>
    </citation>
    <scope>NUCLEOTIDE SEQUENCE [LARGE SCALE GENOMIC DNA]</scope>
    <source>
        <strain evidence="2 3">CEB003</strain>
    </source>
</reference>
<comment type="caution">
    <text evidence="2">The sequence shown here is derived from an EMBL/GenBank/DDBJ whole genome shotgun (WGS) entry which is preliminary data.</text>
</comment>
<dbReference type="AlphaFoldDB" id="A0A085V8K7"/>
<sequence>MGPLDFQNQLRLYQARQLIIFGGVDVFTASPSTGYDSNLIYTQEYTRLFDSSPFSDERLYKAADVLVGED</sequence>
<dbReference type="PATRIC" id="fig|317.174.peg.2336"/>
<feature type="domain" description="HTH araC/xylS-type" evidence="1">
    <location>
        <begin position="1"/>
        <end position="59"/>
    </location>
</feature>
<dbReference type="Proteomes" id="UP000028643">
    <property type="component" value="Unassembled WGS sequence"/>
</dbReference>
<protein>
    <recommendedName>
        <fullName evidence="1">HTH araC/xylS-type domain-containing protein</fullName>
    </recommendedName>
</protein>
<evidence type="ECO:0000313" key="2">
    <source>
        <dbReference type="EMBL" id="KFE51770.1"/>
    </source>
</evidence>
<dbReference type="PROSITE" id="PS01124">
    <property type="entry name" value="HTH_ARAC_FAMILY_2"/>
    <property type="match status" value="1"/>
</dbReference>
<organism evidence="2 3">
    <name type="scientific">Pseudomonas syringae</name>
    <dbReference type="NCBI Taxonomy" id="317"/>
    <lineage>
        <taxon>Bacteria</taxon>
        <taxon>Pseudomonadati</taxon>
        <taxon>Pseudomonadota</taxon>
        <taxon>Gammaproteobacteria</taxon>
        <taxon>Pseudomonadales</taxon>
        <taxon>Pseudomonadaceae</taxon>
        <taxon>Pseudomonas</taxon>
    </lineage>
</organism>
<evidence type="ECO:0000259" key="1">
    <source>
        <dbReference type="PROSITE" id="PS01124"/>
    </source>
</evidence>
<dbReference type="InterPro" id="IPR018060">
    <property type="entry name" value="HTH_AraC"/>
</dbReference>
<evidence type="ECO:0000313" key="3">
    <source>
        <dbReference type="Proteomes" id="UP000028643"/>
    </source>
</evidence>
<dbReference type="EMBL" id="JPQT01000101">
    <property type="protein sequence ID" value="KFE51770.1"/>
    <property type="molecule type" value="Genomic_DNA"/>
</dbReference>
<name>A0A085V8K7_PSESX</name>
<dbReference type="GO" id="GO:0043565">
    <property type="term" value="F:sequence-specific DNA binding"/>
    <property type="evidence" value="ECO:0007669"/>
    <property type="project" value="InterPro"/>
</dbReference>
<dbReference type="GO" id="GO:0003700">
    <property type="term" value="F:DNA-binding transcription factor activity"/>
    <property type="evidence" value="ECO:0007669"/>
    <property type="project" value="InterPro"/>
</dbReference>
<gene>
    <name evidence="2" type="ORF">IV02_11370</name>
</gene>
<accession>A0A085V8K7</accession>